<dbReference type="PANTHER" id="PTHR11818">
    <property type="entry name" value="BETA/GAMMA CRYSTALLIN"/>
    <property type="match status" value="1"/>
</dbReference>
<feature type="domain" description="Beta/gamma crystallin 'Greek key'" evidence="4">
    <location>
        <begin position="2064"/>
        <end position="2101"/>
    </location>
</feature>
<feature type="region of interest" description="Disordered" evidence="3">
    <location>
        <begin position="796"/>
        <end position="1121"/>
    </location>
</feature>
<feature type="region of interest" description="Disordered" evidence="3">
    <location>
        <begin position="1135"/>
        <end position="1276"/>
    </location>
</feature>
<feature type="domain" description="Beta/gamma crystallin 'Greek key'" evidence="4">
    <location>
        <begin position="2012"/>
        <end position="2054"/>
    </location>
</feature>
<dbReference type="SUPFAM" id="SSF49695">
    <property type="entry name" value="gamma-Crystallin-like"/>
    <property type="match status" value="3"/>
</dbReference>
<dbReference type="SUPFAM" id="SSF50370">
    <property type="entry name" value="Ricin B-like lectins"/>
    <property type="match status" value="1"/>
</dbReference>
<evidence type="ECO:0000313" key="5">
    <source>
        <dbReference type="Ensembl" id="ENSKMAP00000022499.1"/>
    </source>
</evidence>
<organism evidence="5 6">
    <name type="scientific">Kryptolebias marmoratus</name>
    <name type="common">Mangrove killifish</name>
    <name type="synonym">Rivulus marmoratus</name>
    <dbReference type="NCBI Taxonomy" id="37003"/>
    <lineage>
        <taxon>Eukaryota</taxon>
        <taxon>Metazoa</taxon>
        <taxon>Chordata</taxon>
        <taxon>Craniata</taxon>
        <taxon>Vertebrata</taxon>
        <taxon>Euteleostomi</taxon>
        <taxon>Actinopterygii</taxon>
        <taxon>Neopterygii</taxon>
        <taxon>Teleostei</taxon>
        <taxon>Neoteleostei</taxon>
        <taxon>Acanthomorphata</taxon>
        <taxon>Ovalentaria</taxon>
        <taxon>Atherinomorphae</taxon>
        <taxon>Cyprinodontiformes</taxon>
        <taxon>Rivulidae</taxon>
        <taxon>Kryptolebias</taxon>
    </lineage>
</organism>
<dbReference type="Proteomes" id="UP000264800">
    <property type="component" value="Unplaced"/>
</dbReference>
<feature type="domain" description="Beta/gamma crystallin 'Greek key'" evidence="4">
    <location>
        <begin position="1716"/>
        <end position="1768"/>
    </location>
</feature>
<dbReference type="Gene3D" id="2.60.20.10">
    <property type="entry name" value="Crystallins"/>
    <property type="match status" value="6"/>
</dbReference>
<feature type="region of interest" description="Disordered" evidence="3">
    <location>
        <begin position="268"/>
        <end position="356"/>
    </location>
</feature>
<dbReference type="Pfam" id="PF00652">
    <property type="entry name" value="Ricin_B_lectin"/>
    <property type="match status" value="1"/>
</dbReference>
<feature type="region of interest" description="Disordered" evidence="3">
    <location>
        <begin position="1586"/>
        <end position="1617"/>
    </location>
</feature>
<proteinExistence type="inferred from homology"/>
<feature type="compositionally biased region" description="Basic and acidic residues" evidence="3">
    <location>
        <begin position="118"/>
        <end position="140"/>
    </location>
</feature>
<feature type="region of interest" description="Disordered" evidence="3">
    <location>
        <begin position="441"/>
        <end position="485"/>
    </location>
</feature>
<feature type="compositionally biased region" description="Low complexity" evidence="3">
    <location>
        <begin position="1187"/>
        <end position="1206"/>
    </location>
</feature>
<feature type="compositionally biased region" description="Basic and acidic residues" evidence="3">
    <location>
        <begin position="796"/>
        <end position="805"/>
    </location>
</feature>
<feature type="compositionally biased region" description="Basic and acidic residues" evidence="3">
    <location>
        <begin position="68"/>
        <end position="78"/>
    </location>
</feature>
<feature type="domain" description="Beta/gamma crystallin 'Greek key'" evidence="4">
    <location>
        <begin position="2193"/>
        <end position="2234"/>
    </location>
</feature>
<feature type="compositionally biased region" description="Low complexity" evidence="3">
    <location>
        <begin position="1047"/>
        <end position="1058"/>
    </location>
</feature>
<accession>A0A3Q3BCY3</accession>
<dbReference type="InterPro" id="IPR035992">
    <property type="entry name" value="Ricin_B-like_lectins"/>
</dbReference>
<dbReference type="STRING" id="37003.ENSKMAP00000022499"/>
<feature type="region of interest" description="Disordered" evidence="3">
    <location>
        <begin position="230"/>
        <end position="252"/>
    </location>
</feature>
<dbReference type="InterPro" id="IPR011024">
    <property type="entry name" value="G_crystallin-like"/>
</dbReference>
<dbReference type="GeneID" id="108233453"/>
<protein>
    <submittedName>
        <fullName evidence="5">Beta/gamma crystallin domain-containing protein 1-like</fullName>
    </submittedName>
</protein>
<feature type="compositionally biased region" description="Basic and acidic residues" evidence="3">
    <location>
        <begin position="1456"/>
        <end position="1486"/>
    </location>
</feature>
<name>A0A3Q3BCY3_KRYMA</name>
<feature type="compositionally biased region" description="Basic and acidic residues" evidence="3">
    <location>
        <begin position="771"/>
        <end position="784"/>
    </location>
</feature>
<dbReference type="InterPro" id="IPR050252">
    <property type="entry name" value="Beta/Gamma-Crystallin"/>
</dbReference>
<feature type="domain" description="Beta/gamma crystallin 'Greek key'" evidence="4">
    <location>
        <begin position="1923"/>
        <end position="1963"/>
    </location>
</feature>
<dbReference type="PANTHER" id="PTHR11818:SF2">
    <property type="entry name" value="BETA_GAMMA CRYSTALLIN DOMAIN-CONTAINING PROTEIN 1"/>
    <property type="match status" value="1"/>
</dbReference>
<evidence type="ECO:0000313" key="6">
    <source>
        <dbReference type="Proteomes" id="UP000264800"/>
    </source>
</evidence>
<dbReference type="SMART" id="SM00247">
    <property type="entry name" value="XTALbg"/>
    <property type="match status" value="6"/>
</dbReference>
<feature type="compositionally biased region" description="Polar residues" evidence="3">
    <location>
        <begin position="945"/>
        <end position="958"/>
    </location>
</feature>
<evidence type="ECO:0000259" key="4">
    <source>
        <dbReference type="PROSITE" id="PS50915"/>
    </source>
</evidence>
<keyword evidence="6" id="KW-1185">Reference proteome</keyword>
<feature type="compositionally biased region" description="Low complexity" evidence="3">
    <location>
        <begin position="865"/>
        <end position="877"/>
    </location>
</feature>
<keyword evidence="2" id="KW-0677">Repeat</keyword>
<dbReference type="Gene3D" id="2.80.10.50">
    <property type="match status" value="1"/>
</dbReference>
<feature type="compositionally biased region" description="Low complexity" evidence="3">
    <location>
        <begin position="1487"/>
        <end position="1498"/>
    </location>
</feature>
<feature type="compositionally biased region" description="Polar residues" evidence="3">
    <location>
        <begin position="238"/>
        <end position="247"/>
    </location>
</feature>
<feature type="compositionally biased region" description="Basic and acidic residues" evidence="3">
    <location>
        <begin position="723"/>
        <end position="738"/>
    </location>
</feature>
<feature type="domain" description="Beta/gamma crystallin 'Greek key'" evidence="4">
    <location>
        <begin position="1815"/>
        <end position="1857"/>
    </location>
</feature>
<feature type="compositionally biased region" description="Polar residues" evidence="3">
    <location>
        <begin position="141"/>
        <end position="163"/>
    </location>
</feature>
<evidence type="ECO:0000256" key="2">
    <source>
        <dbReference type="ARBA" id="ARBA00022737"/>
    </source>
</evidence>
<feature type="compositionally biased region" description="Basic and acidic residues" evidence="3">
    <location>
        <begin position="565"/>
        <end position="584"/>
    </location>
</feature>
<sequence>MFTAYIKSLNDLVFSTSESPEEQLSTGVLGRIGSWLSPWRGNAPKSSSENASSPSDWTENTGGDEEDFVRTHAREQRWQDGSASPLFKSVLPCEEEDATQSAHRDGSVLSGTETGAEGPREEEREPWRKQRTGQGEEREGTSNGASASGSPQKNVSHLRHLSSSSKQGVAWDFDQAHTQTHAHRQAQTGKRLHVYLEETSVSLSGQDKCAGTEVVRTTVKKNLKVFAHAKSSPGFDLPNSTSLTSTEKNVRPAAGAQSYYSTLVGVSLKPHKGSQSEPEPAREQSEADDMGRKNANRRKIRKNSQGDGGKSPVEKKPGNTPAAEVFSPSDNSVTSPQDKSPNAHLKEASADSSFKPKLTLLVLPEGGESEIPSSDMVKQLGDFQNSISVAGVSQVRESDSAAAMEEDDDSFYRVERKTETPESKRRSMKVSRSEVKLFTKHVPFSPKLNQTAEHQDLDTKKKTATPKDKTKTETNVRLPDAKKTVEEPKAAVGRIADKISLFEQKQQDVGLKKTIQALGNADVSPVRTVTDKNKVFLSTEQRTRLDERYDNPRFGPASPNGEKLMTIKERTKIFTEAGKSEEKPTLTQQITPIAGMSQKSSLSVAVSGSKSSELGNQDKLDAKEPIHIKKPSKIRSKQDEQGSSAVGGQISTSETQLMDVETKETKTEEQVTKPNISKRNDPAGSPDMTNTTPTQPKSPNRTGSRSKRRKNKEPASPISQNDQNKDNTIKQVEVDNSDKMPSASKPLPETMSLASQNLRADTSAAQPSNDTKQETLKNDLEGLDKQTMLHASVKTKNIEKMKIEQEGSTQPAVIRDEPDTATCSSGTKKTISKDADIVLQQEEKLEEHSFAFTPKTKTASEDSSEISAPSPLIAPSSEQHHEKPPAAKQELSAGQPKLDKDSSVQPKSKSKQKGKEETLQPQSLNTELISQAENDGVSKLKTVGSEETNQITEKTQQLPLPDKSPTKGDASHSGQSISGKERRAEEAKQLKTPCQPSERTSGSPALSVQTQNATVTPENPICTTTQTNEGTESDKEPQKVGTATDVPPESQTQSTESSGTKRESAVIAAEPPPGPVSVEKTKSLLDDSCAHGANDAGFSNSKPITKAGAQDEGVSAEGTNDTTVLVPAQIAVTHSVKTDSSTKKPHISDCKSTRSEVEEGGFQKGSTVKSMLSEEISFREMQKPAFSHTSSEGSENTESSINISSTKDAEKITQSRSDSITSSSTGNETDKRAEKRLTQPVDELSPAANSDISLHSHLHTVKKEPTNDTTSPTQKAPFLLEANKLIPDSMHRSSMKKLALPKELMQTDFLNQQDAPSSWLDVDFPKRKLKVSEAKLTSSGSESNLLDTSGELDDDDFVERIKNLCAPFSLPPRKHNQFRPPQPPFAMPAIREDRYEKPFDPKEFTFGLRKKNLFSLDTPPSLLAKLQSTETKSGLLPARVSVSDRSMLLSGIDSPSHLKDKSHVTDGEEVKEEKTDQIKVKSRLERSSILSSLASSSYRGKRNEAQTQSEGSENVLPSKATQLSPALSPQPAPPSPTATDTIKDELAKQSKEEARAAETAVSDSGPPLPSFNDIRLPDYLEKYLPQDQAKAEQSVEGEDQVKPEPTAKMASSVSETKADEVLKASPVLPGAAAPCFPGIPPTTHTTLPELKPPMTQPHSTFKDHIRTVKGFHKRPGKMVLFEKAQFSGQTYEIYSDVADASSLELSPFISVKVVRGCWLLYEKPGFQGRLIALEEGGTELENMWADPAPEAEPHNVPPMIIGSIRLAVRDYSIPHIDLFAEPDGCGRVTPFHDDAIETGSFGILLNTASIQVHSGVWLVFSDPGFQGVITVLEKGVYPVPEAWGFESPFVGSLRPLKMGGFKVENPNEVQAVVYEKPGFEGSFLEIDSDVLSFSDADGGIATNGANLDTNKLKSVGSLKIVGGFWVGYSQPGFEGQQHILEEGEYLDCSDWGGSELLSLRPILSDFLSPHLKMFSDKNFGKLGVNIDLTVPVVNMDTIGYGMKTQSIDVFSGVWVVFEEPDFCGEPYILEKGLYGSPEDWGALQHRVGSAMPVLLDDFENTAKFKVQLFSEPSFQGSVLDLEDSAPSLQDGFSVASCKVLAGSWQAFESQDFTGKMYVLEEGSYPDLRAMGCVSRSSSILSLQTVGFEFSLPSITLFERCGLRGKRVLLTDGSVNLQLAGGCGRVQSVLVEGGMWILYEGINYRGAQILLKPGEVPDWRRFSSWQKIGSLRPLIQKQVHFRLRNRQTGLIMSVTGDLDEIKLLRIQETEETDGLEQIWSYHNGQMHCKLLEECCLCPSGSVTIAGSRVGLTPELDNQIHLWSITSKGFIRYTPSADLVLDVKGGHNYDKNQVILNTLDPNKLHQRWDVEII</sequence>
<feature type="compositionally biased region" description="Basic and acidic residues" evidence="3">
    <location>
        <begin position="660"/>
        <end position="671"/>
    </location>
</feature>
<feature type="compositionally biased region" description="Basic and acidic residues" evidence="3">
    <location>
        <begin position="1541"/>
        <end position="1556"/>
    </location>
</feature>
<dbReference type="Pfam" id="PF00030">
    <property type="entry name" value="Crystall"/>
    <property type="match status" value="6"/>
</dbReference>
<dbReference type="InterPro" id="IPR000772">
    <property type="entry name" value="Ricin_B_lectin"/>
</dbReference>
<feature type="compositionally biased region" description="Polar residues" evidence="3">
    <location>
        <begin position="752"/>
        <end position="770"/>
    </location>
</feature>
<feature type="compositionally biased region" description="Polar residues" evidence="3">
    <location>
        <begin position="687"/>
        <end position="703"/>
    </location>
</feature>
<dbReference type="OrthoDB" id="9895617at2759"/>
<evidence type="ECO:0000256" key="1">
    <source>
        <dbReference type="ARBA" id="ARBA00009646"/>
    </source>
</evidence>
<feature type="domain" description="Beta/gamma crystallin 'Greek key'" evidence="4">
    <location>
        <begin position="1676"/>
        <end position="1715"/>
    </location>
</feature>
<dbReference type="Ensembl" id="ENSKMAT00000022784.1">
    <property type="protein sequence ID" value="ENSKMAP00000022499.1"/>
    <property type="gene ID" value="ENSKMAG00000016678.1"/>
</dbReference>
<feature type="domain" description="Beta/gamma crystallin 'Greek key'" evidence="4">
    <location>
        <begin position="2102"/>
        <end position="2146"/>
    </location>
</feature>
<feature type="compositionally biased region" description="Polar residues" evidence="3">
    <location>
        <begin position="992"/>
        <end position="1030"/>
    </location>
</feature>
<dbReference type="GeneTree" id="ENSGT00940000155695"/>
<feature type="compositionally biased region" description="Basic and acidic residues" evidence="3">
    <location>
        <begin position="979"/>
        <end position="989"/>
    </location>
</feature>
<feature type="compositionally biased region" description="Basic and acidic residues" evidence="3">
    <location>
        <begin position="1079"/>
        <end position="1089"/>
    </location>
</feature>
<feature type="compositionally biased region" description="Basic and acidic residues" evidence="3">
    <location>
        <begin position="1228"/>
        <end position="1237"/>
    </location>
</feature>
<feature type="domain" description="Beta/gamma crystallin 'Greek key'" evidence="4">
    <location>
        <begin position="1869"/>
        <end position="1922"/>
    </location>
</feature>
<feature type="compositionally biased region" description="Low complexity" evidence="3">
    <location>
        <begin position="42"/>
        <end position="55"/>
    </location>
</feature>
<feature type="compositionally biased region" description="Basic and acidic residues" evidence="3">
    <location>
        <begin position="616"/>
        <end position="627"/>
    </location>
</feature>
<evidence type="ECO:0000256" key="3">
    <source>
        <dbReference type="SAM" id="MobiDB-lite"/>
    </source>
</evidence>
<feature type="compositionally biased region" description="Polar residues" evidence="3">
    <location>
        <begin position="641"/>
        <end position="656"/>
    </location>
</feature>
<feature type="region of interest" description="Disordered" evidence="3">
    <location>
        <begin position="1450"/>
        <end position="1574"/>
    </location>
</feature>
<reference evidence="5" key="2">
    <citation type="submission" date="2025-09" db="UniProtKB">
        <authorList>
            <consortium name="Ensembl"/>
        </authorList>
    </citation>
    <scope>IDENTIFICATION</scope>
</reference>
<dbReference type="PROSITE" id="PS50231">
    <property type="entry name" value="RICIN_B_LECTIN"/>
    <property type="match status" value="1"/>
</dbReference>
<feature type="compositionally biased region" description="Polar residues" evidence="3">
    <location>
        <begin position="919"/>
        <end position="933"/>
    </location>
</feature>
<feature type="compositionally biased region" description="Basic and acidic residues" evidence="3">
    <location>
        <begin position="1136"/>
        <end position="1157"/>
    </location>
</feature>
<feature type="compositionally biased region" description="Basic and acidic residues" evidence="3">
    <location>
        <begin position="279"/>
        <end position="292"/>
    </location>
</feature>
<feature type="region of interest" description="Disordered" evidence="3">
    <location>
        <begin position="37"/>
        <end position="163"/>
    </location>
</feature>
<comment type="similarity">
    <text evidence="1">Belongs to the beta/gamma-crystallin family.</text>
</comment>
<dbReference type="InterPro" id="IPR001064">
    <property type="entry name" value="Beta/gamma_crystallin"/>
</dbReference>
<feature type="compositionally biased region" description="Basic and acidic residues" evidence="3">
    <location>
        <begin position="831"/>
        <end position="849"/>
    </location>
</feature>
<dbReference type="PROSITE" id="PS50915">
    <property type="entry name" value="CRYSTALLIN_BETA_GAMMA"/>
    <property type="match status" value="9"/>
</dbReference>
<feature type="compositionally biased region" description="Polar residues" evidence="3">
    <location>
        <begin position="328"/>
        <end position="340"/>
    </location>
</feature>
<feature type="compositionally biased region" description="Low complexity" evidence="3">
    <location>
        <begin position="1214"/>
        <end position="1225"/>
    </location>
</feature>
<feature type="compositionally biased region" description="Low complexity" evidence="3">
    <location>
        <begin position="597"/>
        <end position="612"/>
    </location>
</feature>
<reference evidence="5" key="1">
    <citation type="submission" date="2025-08" db="UniProtKB">
        <authorList>
            <consortium name="Ensembl"/>
        </authorList>
    </citation>
    <scope>IDENTIFICATION</scope>
</reference>
<dbReference type="KEGG" id="kmr:108233453"/>
<dbReference type="RefSeq" id="XP_017267423.1">
    <property type="nucleotide sequence ID" value="XM_017411934.2"/>
</dbReference>
<feature type="compositionally biased region" description="Basic and acidic residues" evidence="3">
    <location>
        <begin position="453"/>
        <end position="485"/>
    </location>
</feature>
<feature type="region of interest" description="Disordered" evidence="3">
    <location>
        <begin position="543"/>
        <end position="784"/>
    </location>
</feature>